<feature type="compositionally biased region" description="Basic and acidic residues" evidence="1">
    <location>
        <begin position="142"/>
        <end position="151"/>
    </location>
</feature>
<organism evidence="4 5">
    <name type="scientific">Lasiodiplodia hormozganensis</name>
    <dbReference type="NCBI Taxonomy" id="869390"/>
    <lineage>
        <taxon>Eukaryota</taxon>
        <taxon>Fungi</taxon>
        <taxon>Dikarya</taxon>
        <taxon>Ascomycota</taxon>
        <taxon>Pezizomycotina</taxon>
        <taxon>Dothideomycetes</taxon>
        <taxon>Dothideomycetes incertae sedis</taxon>
        <taxon>Botryosphaeriales</taxon>
        <taxon>Botryosphaeriaceae</taxon>
        <taxon>Lasiodiplodia</taxon>
    </lineage>
</organism>
<reference evidence="4" key="1">
    <citation type="submission" date="2023-06" db="EMBL/GenBank/DDBJ databases">
        <title>Multi-omics analyses reveal the molecular pathogenesis toolkit of Lasiodiplodia hormozganensis, a cross-kingdom pathogen.</title>
        <authorList>
            <person name="Felix C."/>
            <person name="Meneses R."/>
            <person name="Goncalves M.F.M."/>
            <person name="Tilleman L."/>
            <person name="Duarte A.S."/>
            <person name="Jorrin-Novo J.V."/>
            <person name="Van De Peer Y."/>
            <person name="Deforce D."/>
            <person name="Van Nieuwerburgh F."/>
            <person name="Esteves A.C."/>
            <person name="Alves A."/>
        </authorList>
    </citation>
    <scope>NUCLEOTIDE SEQUENCE</scope>
    <source>
        <strain evidence="4">CBS 339.90</strain>
    </source>
</reference>
<dbReference type="EMBL" id="JAUJDW010000070">
    <property type="protein sequence ID" value="KAK0642617.1"/>
    <property type="molecule type" value="Genomic_DNA"/>
</dbReference>
<dbReference type="PANTHER" id="PTHR43751">
    <property type="entry name" value="SULFATASE"/>
    <property type="match status" value="1"/>
</dbReference>
<proteinExistence type="predicted"/>
<dbReference type="InterPro" id="IPR000917">
    <property type="entry name" value="Sulfatase_N"/>
</dbReference>
<evidence type="ECO:0000256" key="2">
    <source>
        <dbReference type="SAM" id="Phobius"/>
    </source>
</evidence>
<dbReference type="PANTHER" id="PTHR43751:SF3">
    <property type="entry name" value="SULFATASE N-TERMINAL DOMAIN-CONTAINING PROTEIN"/>
    <property type="match status" value="1"/>
</dbReference>
<feature type="transmembrane region" description="Helical" evidence="2">
    <location>
        <begin position="21"/>
        <end position="40"/>
    </location>
</feature>
<dbReference type="AlphaFoldDB" id="A0AA39XYF9"/>
<evidence type="ECO:0000313" key="4">
    <source>
        <dbReference type="EMBL" id="KAK0642617.1"/>
    </source>
</evidence>
<dbReference type="SUPFAM" id="SSF53649">
    <property type="entry name" value="Alkaline phosphatase-like"/>
    <property type="match status" value="1"/>
</dbReference>
<feature type="region of interest" description="Disordered" evidence="1">
    <location>
        <begin position="132"/>
        <end position="159"/>
    </location>
</feature>
<keyword evidence="2" id="KW-0472">Membrane</keyword>
<comment type="caution">
    <text evidence="4">The sequence shown here is derived from an EMBL/GenBank/DDBJ whole genome shotgun (WGS) entry which is preliminary data.</text>
</comment>
<sequence length="718" mass="79825">MLKSSSSIPSREEIPSLRKSAATCVTVLTVVITVLILQIVRPRNPPYAHMSGSLPITLFESLFFSPINGDFCLPYPTRHVKFPFEEYAKVSGHAPPAEWKPITEECRRHHHHHERPDEPPSPIHPIAWEEAAHAPPTPRGDGSPRHGHDGGYDPSCDPLKLSNLDQSPLDALMEAAKIKHVLFVTLESTRKDMFPFKKDSAVYDSILSSYGAAKVDAAEELDKKLKNLTRTAAFLTGESTGFGHDEALNRPWVSEFKAGHGGINVQRAVTGSAFTLKSLVTSHCGIDPLPVDFTEEVRGRMYQPCFPHVTGLFNKAQQESGSGTSQHHPWDAALVQSITDQWDSQYTLDDQMGFSPANVILDTTIEDPSAAHYPPKEPRCNYFGYPETESLPYLRDMFVNATASGRRLWASHITSTTHHPYAVPAAWDGVEEYVAKRRFAGLENEEFDRYLNTIKYQDGYLDTLMTMLHEVGVLRETLVVVVGDHGLAFTTPDGSKSTFENGHVSNFAIPLVFVNPALPRVQVDAQTSPTSILPTVLDILLQTKSLSEEERGVAEKLLPRYQGQSMAREQKWSVPTTIQPENAPAHPPFANVTGPQPFHFSVINPGGSLLAISQQNSSYRLMLPLCSTLPLRFTDRATSPHETEELIAWSARGVVDAVRKKHGGQAAEWVDLAQKLGEWWVWETRKRWGYDQPARSTDRGAAGTGAAGRIKKEHWWET</sequence>
<dbReference type="Proteomes" id="UP001175001">
    <property type="component" value="Unassembled WGS sequence"/>
</dbReference>
<dbReference type="Pfam" id="PF00884">
    <property type="entry name" value="Sulfatase"/>
    <property type="match status" value="1"/>
</dbReference>
<protein>
    <recommendedName>
        <fullName evidence="3">Sulfatase N-terminal domain-containing protein</fullName>
    </recommendedName>
</protein>
<keyword evidence="2" id="KW-0812">Transmembrane</keyword>
<accession>A0AA39XYF9</accession>
<name>A0AA39XYF9_9PEZI</name>
<keyword evidence="2" id="KW-1133">Transmembrane helix</keyword>
<evidence type="ECO:0000259" key="3">
    <source>
        <dbReference type="Pfam" id="PF00884"/>
    </source>
</evidence>
<evidence type="ECO:0000313" key="5">
    <source>
        <dbReference type="Proteomes" id="UP001175001"/>
    </source>
</evidence>
<evidence type="ECO:0000256" key="1">
    <source>
        <dbReference type="SAM" id="MobiDB-lite"/>
    </source>
</evidence>
<feature type="region of interest" description="Disordered" evidence="1">
    <location>
        <begin position="695"/>
        <end position="718"/>
    </location>
</feature>
<dbReference type="Gene3D" id="3.40.720.10">
    <property type="entry name" value="Alkaline Phosphatase, subunit A"/>
    <property type="match status" value="1"/>
</dbReference>
<dbReference type="InterPro" id="IPR017850">
    <property type="entry name" value="Alkaline_phosphatase_core_sf"/>
</dbReference>
<keyword evidence="5" id="KW-1185">Reference proteome</keyword>
<dbReference type="InterPro" id="IPR052701">
    <property type="entry name" value="GAG_Ulvan_Degrading_Sulfatases"/>
</dbReference>
<feature type="domain" description="Sulfatase N-terminal" evidence="3">
    <location>
        <begin position="235"/>
        <end position="539"/>
    </location>
</feature>
<gene>
    <name evidence="4" type="ORF">DIS24_g8855</name>
</gene>